<gene>
    <name evidence="2" type="ORF">SADO_16518</name>
</gene>
<feature type="region of interest" description="Disordered" evidence="1">
    <location>
        <begin position="19"/>
        <end position="50"/>
    </location>
</feature>
<dbReference type="Proteomes" id="UP001460888">
    <property type="component" value="Unassembled WGS sequence"/>
</dbReference>
<evidence type="ECO:0000313" key="2">
    <source>
        <dbReference type="EMBL" id="MES1930865.1"/>
    </source>
</evidence>
<proteinExistence type="predicted"/>
<dbReference type="EMBL" id="APND01000008">
    <property type="protein sequence ID" value="MES1930865.1"/>
    <property type="molecule type" value="Genomic_DNA"/>
</dbReference>
<keyword evidence="3" id="KW-1185">Reference proteome</keyword>
<sequence>MTFSAAFAVGARPRVIRQRQAENKLNTNAYQKEGDPADASNHPAADCRQHDLRRRSRALLVGLKLAR</sequence>
<name>A0ABV2B4Q1_9GAMM</name>
<evidence type="ECO:0000256" key="1">
    <source>
        <dbReference type="SAM" id="MobiDB-lite"/>
    </source>
</evidence>
<reference evidence="2 3" key="1">
    <citation type="submission" date="2013-03" db="EMBL/GenBank/DDBJ databases">
        <title>Salinisphaera dokdonensis CL-ES53 Genome Sequencing.</title>
        <authorList>
            <person name="Li C."/>
            <person name="Lai Q."/>
            <person name="Shao Z."/>
        </authorList>
    </citation>
    <scope>NUCLEOTIDE SEQUENCE [LARGE SCALE GENOMIC DNA]</scope>
    <source>
        <strain evidence="2 3">CL-ES53</strain>
    </source>
</reference>
<evidence type="ECO:0000313" key="3">
    <source>
        <dbReference type="Proteomes" id="UP001460888"/>
    </source>
</evidence>
<protein>
    <submittedName>
        <fullName evidence="2">Uncharacterized protein</fullName>
    </submittedName>
</protein>
<organism evidence="2 3">
    <name type="scientific">Salinisphaera dokdonensis CL-ES53</name>
    <dbReference type="NCBI Taxonomy" id="1304272"/>
    <lineage>
        <taxon>Bacteria</taxon>
        <taxon>Pseudomonadati</taxon>
        <taxon>Pseudomonadota</taxon>
        <taxon>Gammaproteobacteria</taxon>
        <taxon>Salinisphaerales</taxon>
        <taxon>Salinisphaeraceae</taxon>
        <taxon>Salinisphaera</taxon>
    </lineage>
</organism>
<comment type="caution">
    <text evidence="2">The sequence shown here is derived from an EMBL/GenBank/DDBJ whole genome shotgun (WGS) entry which is preliminary data.</text>
</comment>
<accession>A0ABV2B4Q1</accession>